<organism evidence="13 14">
    <name type="scientific">Lawsonia intracellularis (strain PHE/MN1-00)</name>
    <dbReference type="NCBI Taxonomy" id="363253"/>
    <lineage>
        <taxon>Bacteria</taxon>
        <taxon>Pseudomonadati</taxon>
        <taxon>Thermodesulfobacteriota</taxon>
        <taxon>Desulfovibrionia</taxon>
        <taxon>Desulfovibrionales</taxon>
        <taxon>Desulfovibrionaceae</taxon>
        <taxon>Lawsonia</taxon>
    </lineage>
</organism>
<dbReference type="KEGG" id="lip:LI0362"/>
<comment type="function">
    <text evidence="11">Catalyzes the oxidation of L-aspartate to iminoaspartate.</text>
</comment>
<dbReference type="PRINTS" id="PR00368">
    <property type="entry name" value="FADPNR"/>
</dbReference>
<dbReference type="HOGENOM" id="CLU_014312_3_2_7"/>
<dbReference type="UniPathway" id="UPA00253">
    <property type="reaction ID" value="UER00326"/>
</dbReference>
<comment type="cofactor">
    <cofactor evidence="1 11">
        <name>FAD</name>
        <dbReference type="ChEBI" id="CHEBI:57692"/>
    </cofactor>
</comment>
<proteinExistence type="inferred from homology"/>
<protein>
    <recommendedName>
        <fullName evidence="4 10">L-aspartate oxidase</fullName>
        <ecNumber evidence="4 10">1.4.3.16</ecNumber>
    </recommendedName>
</protein>
<evidence type="ECO:0000256" key="2">
    <source>
        <dbReference type="ARBA" id="ARBA00004950"/>
    </source>
</evidence>
<evidence type="ECO:0000256" key="4">
    <source>
        <dbReference type="ARBA" id="ARBA00012173"/>
    </source>
</evidence>
<dbReference type="FunFam" id="3.90.700.10:FF:000002">
    <property type="entry name" value="L-aspartate oxidase"/>
    <property type="match status" value="1"/>
</dbReference>
<keyword evidence="14" id="KW-1185">Reference proteome</keyword>
<evidence type="ECO:0000313" key="14">
    <source>
        <dbReference type="Proteomes" id="UP000002430"/>
    </source>
</evidence>
<dbReference type="STRING" id="363253.LI0362"/>
<dbReference type="EMBL" id="AM180252">
    <property type="protein sequence ID" value="CAJ54418.1"/>
    <property type="molecule type" value="Genomic_DNA"/>
</dbReference>
<dbReference type="GO" id="GO:0008734">
    <property type="term" value="F:L-aspartate oxidase activity"/>
    <property type="evidence" value="ECO:0007669"/>
    <property type="project" value="UniProtKB-UniRule"/>
</dbReference>
<evidence type="ECO:0000256" key="9">
    <source>
        <dbReference type="ARBA" id="ARBA00048305"/>
    </source>
</evidence>
<dbReference type="SUPFAM" id="SSF46977">
    <property type="entry name" value="Succinate dehydrogenase/fumarate reductase flavoprotein C-terminal domain"/>
    <property type="match status" value="1"/>
</dbReference>
<evidence type="ECO:0000256" key="7">
    <source>
        <dbReference type="ARBA" id="ARBA00022827"/>
    </source>
</evidence>
<dbReference type="PANTHER" id="PTHR42716:SF2">
    <property type="entry name" value="L-ASPARTATE OXIDASE, CHLOROPLASTIC"/>
    <property type="match status" value="1"/>
</dbReference>
<dbReference type="NCBIfam" id="TIGR00551">
    <property type="entry name" value="nadB"/>
    <property type="match status" value="1"/>
</dbReference>
<evidence type="ECO:0000256" key="3">
    <source>
        <dbReference type="ARBA" id="ARBA00008562"/>
    </source>
</evidence>
<evidence type="ECO:0000259" key="12">
    <source>
        <dbReference type="Pfam" id="PF00890"/>
    </source>
</evidence>
<accession>Q1MRF8</accession>
<keyword evidence="8 11" id="KW-0560">Oxidoreductase</keyword>
<comment type="similarity">
    <text evidence="3 11">Belongs to the FAD-dependent oxidoreductase 2 family. NadB subfamily.</text>
</comment>
<evidence type="ECO:0000256" key="1">
    <source>
        <dbReference type="ARBA" id="ARBA00001974"/>
    </source>
</evidence>
<dbReference type="Gene3D" id="3.90.700.10">
    <property type="entry name" value="Succinate dehydrogenase/fumarate reductase flavoprotein, catalytic domain"/>
    <property type="match status" value="1"/>
</dbReference>
<dbReference type="GO" id="GO:0009435">
    <property type="term" value="P:NAD+ biosynthetic process"/>
    <property type="evidence" value="ECO:0007669"/>
    <property type="project" value="UniProtKB-UniPathway"/>
</dbReference>
<evidence type="ECO:0000313" key="13">
    <source>
        <dbReference type="EMBL" id="CAJ54418.1"/>
    </source>
</evidence>
<comment type="pathway">
    <text evidence="2 11">Cofactor biosynthesis; NAD(+) biosynthesis; iminoaspartate from L-aspartate (oxidase route): step 1/1.</text>
</comment>
<evidence type="ECO:0000256" key="11">
    <source>
        <dbReference type="RuleBase" id="RU362049"/>
    </source>
</evidence>
<dbReference type="InterPro" id="IPR036188">
    <property type="entry name" value="FAD/NAD-bd_sf"/>
</dbReference>
<dbReference type="EC" id="1.4.3.16" evidence="4 10"/>
<dbReference type="Proteomes" id="UP000002430">
    <property type="component" value="Chromosome"/>
</dbReference>
<dbReference type="Gene3D" id="3.50.50.60">
    <property type="entry name" value="FAD/NAD(P)-binding domain"/>
    <property type="match status" value="1"/>
</dbReference>
<dbReference type="SUPFAM" id="SSF51905">
    <property type="entry name" value="FAD/NAD(P)-binding domain"/>
    <property type="match status" value="1"/>
</dbReference>
<evidence type="ECO:0000256" key="8">
    <source>
        <dbReference type="ARBA" id="ARBA00023002"/>
    </source>
</evidence>
<feature type="domain" description="FAD-dependent oxidoreductase 2 FAD-binding" evidence="12">
    <location>
        <begin position="10"/>
        <end position="396"/>
    </location>
</feature>
<dbReference type="InterPro" id="IPR037099">
    <property type="entry name" value="Fum_R/Succ_DH_flav-like_C_sf"/>
</dbReference>
<evidence type="ECO:0000256" key="10">
    <source>
        <dbReference type="NCBIfam" id="TIGR00551"/>
    </source>
</evidence>
<dbReference type="RefSeq" id="WP_011526447.1">
    <property type="nucleotide sequence ID" value="NC_008011.1"/>
</dbReference>
<evidence type="ECO:0000256" key="5">
    <source>
        <dbReference type="ARBA" id="ARBA00022630"/>
    </source>
</evidence>
<dbReference type="SUPFAM" id="SSF56425">
    <property type="entry name" value="Succinate dehydrogenase/fumarate reductase flavoprotein, catalytic domain"/>
    <property type="match status" value="1"/>
</dbReference>
<gene>
    <name evidence="13" type="primary">nadB</name>
    <name evidence="13" type="ordered locus">LI0362</name>
</gene>
<comment type="subcellular location">
    <subcellularLocation>
        <location evidence="11">Cytoplasm</location>
    </subcellularLocation>
</comment>
<comment type="catalytic activity">
    <reaction evidence="9">
        <text>L-aspartate + O2 = iminosuccinate + H2O2</text>
        <dbReference type="Rhea" id="RHEA:25876"/>
        <dbReference type="ChEBI" id="CHEBI:15379"/>
        <dbReference type="ChEBI" id="CHEBI:16240"/>
        <dbReference type="ChEBI" id="CHEBI:29991"/>
        <dbReference type="ChEBI" id="CHEBI:77875"/>
        <dbReference type="EC" id="1.4.3.16"/>
    </reaction>
    <physiologicalReaction direction="left-to-right" evidence="9">
        <dbReference type="Rhea" id="RHEA:25877"/>
    </physiologicalReaction>
</comment>
<keyword evidence="6 11" id="KW-0662">Pyridine nucleotide biosynthesis</keyword>
<evidence type="ECO:0000256" key="6">
    <source>
        <dbReference type="ARBA" id="ARBA00022642"/>
    </source>
</evidence>
<name>Q1MRF8_LAWIP</name>
<keyword evidence="5 11" id="KW-0285">Flavoprotein</keyword>
<dbReference type="OrthoDB" id="9806724at2"/>
<dbReference type="AlphaFoldDB" id="Q1MRF8"/>
<keyword evidence="7 11" id="KW-0274">FAD</keyword>
<dbReference type="GO" id="GO:0005737">
    <property type="term" value="C:cytoplasm"/>
    <property type="evidence" value="ECO:0007669"/>
    <property type="project" value="UniProtKB-SubCell"/>
</dbReference>
<dbReference type="eggNOG" id="COG0029">
    <property type="taxonomic scope" value="Bacteria"/>
</dbReference>
<sequence length="527" mass="58886">MNQHRYYSQVLIIGGGIAGVTTALVLADAGFEITLIVPSKELDGGNSQLAQGGIVFHSQDDNKQLENDILNAGHQHNYLKAVRFLCKKGPEVVHRLLIERIGIPFEIDKQKGTWSVTREGGHSSARIIHCADHTGKSIMEGLLKEIQKTSNIQILTHRTAIDLITTHHHAKLKEYRYNPENQCLGAYVFNEQTNEVETLLADWTVLATGGIGQIYLHTTNTEASIGSGIAMAHRASVKLTDLEYIQFHPTALYSCNKTQKFLITEALRGEGAKLTNTQGKAFMKKYDTRAELAPRDIVARAIMEELLHTGEQCVYLDLSNVSHDITKRFPTIYNYCYQQGLSIKNSPIPVVPAAHYFCGGILTDTQGQTSLSRLFAVGECSCTGVHGANRLASTSLLEGLLWGYSTGLHISRKKNKKNFLSTRIINAIPNWECTGNEKNDDPALITQDWTSIRHIMWNYVGICRTGSRLKRAFEELRDLSRHLHDFYKNTPISKPIIDLFHGSQTAYIITQKALLNTKSIGCHYRIN</sequence>
<dbReference type="Pfam" id="PF00890">
    <property type="entry name" value="FAD_binding_2"/>
    <property type="match status" value="1"/>
</dbReference>
<dbReference type="InterPro" id="IPR003953">
    <property type="entry name" value="FAD-dep_OxRdtase_2_FAD-bd"/>
</dbReference>
<dbReference type="Gene3D" id="1.20.58.100">
    <property type="entry name" value="Fumarate reductase/succinate dehydrogenase flavoprotein-like, C-terminal domain"/>
    <property type="match status" value="1"/>
</dbReference>
<dbReference type="PANTHER" id="PTHR42716">
    <property type="entry name" value="L-ASPARTATE OXIDASE"/>
    <property type="match status" value="1"/>
</dbReference>
<dbReference type="InterPro" id="IPR005288">
    <property type="entry name" value="NadB"/>
</dbReference>
<dbReference type="InterPro" id="IPR027477">
    <property type="entry name" value="Succ_DH/fumarate_Rdtase_cat_sf"/>
</dbReference>
<reference evidence="13 14" key="1">
    <citation type="submission" date="2005-11" db="EMBL/GenBank/DDBJ databases">
        <title>The complete genome sequence of Lawsonia intracellularis: the causative agent of proliferative enteropathy.</title>
        <authorList>
            <person name="Kaur K."/>
            <person name="Zhang Q."/>
            <person name="Beckler D."/>
            <person name="Munir S."/>
            <person name="Li L."/>
            <person name="Kinsley K."/>
            <person name="Herron L."/>
            <person name="Peterson A."/>
            <person name="May B."/>
            <person name="Singh S."/>
            <person name="Gebhart C."/>
            <person name="Kapur V."/>
        </authorList>
    </citation>
    <scope>NUCLEOTIDE SEQUENCE [LARGE SCALE GENOMIC DNA]</scope>
    <source>
        <strain evidence="13 14">PHE/MN1-00</strain>
    </source>
</reference>